<accession>A0A0D0KZ09</accession>
<dbReference type="PANTHER" id="PTHR32322">
    <property type="entry name" value="INNER MEMBRANE TRANSPORTER"/>
    <property type="match status" value="1"/>
</dbReference>
<comment type="caution">
    <text evidence="7">The sequence shown here is derived from an EMBL/GenBank/DDBJ whole genome shotgun (WGS) entry which is preliminary data.</text>
</comment>
<dbReference type="Pfam" id="PF00892">
    <property type="entry name" value="EamA"/>
    <property type="match status" value="2"/>
</dbReference>
<dbReference type="InterPro" id="IPR037185">
    <property type="entry name" value="EmrE-like"/>
</dbReference>
<name>A0A0D0KZ09_VARPD</name>
<dbReference type="OrthoDB" id="9001754at2"/>
<feature type="transmembrane region" description="Helical" evidence="5">
    <location>
        <begin position="272"/>
        <end position="291"/>
    </location>
</feature>
<gene>
    <name evidence="7" type="ORF">RT97_27230</name>
</gene>
<feature type="transmembrane region" description="Helical" evidence="5">
    <location>
        <begin position="39"/>
        <end position="57"/>
    </location>
</feature>
<keyword evidence="3 5" id="KW-1133">Transmembrane helix</keyword>
<proteinExistence type="predicted"/>
<dbReference type="InterPro" id="IPR050638">
    <property type="entry name" value="AA-Vitamin_Transporters"/>
</dbReference>
<dbReference type="GO" id="GO:0016020">
    <property type="term" value="C:membrane"/>
    <property type="evidence" value="ECO:0007669"/>
    <property type="project" value="UniProtKB-SubCell"/>
</dbReference>
<evidence type="ECO:0000256" key="1">
    <source>
        <dbReference type="ARBA" id="ARBA00004141"/>
    </source>
</evidence>
<dbReference type="EMBL" id="JXQQ01000084">
    <property type="protein sequence ID" value="KIQ21958.1"/>
    <property type="molecule type" value="Genomic_DNA"/>
</dbReference>
<evidence type="ECO:0000256" key="4">
    <source>
        <dbReference type="ARBA" id="ARBA00023136"/>
    </source>
</evidence>
<protein>
    <submittedName>
        <fullName evidence="7">Transporter</fullName>
    </submittedName>
</protein>
<evidence type="ECO:0000313" key="8">
    <source>
        <dbReference type="Proteomes" id="UP000032067"/>
    </source>
</evidence>
<organism evidence="7 8">
    <name type="scientific">Variovorax paradoxus</name>
    <dbReference type="NCBI Taxonomy" id="34073"/>
    <lineage>
        <taxon>Bacteria</taxon>
        <taxon>Pseudomonadati</taxon>
        <taxon>Pseudomonadota</taxon>
        <taxon>Betaproteobacteria</taxon>
        <taxon>Burkholderiales</taxon>
        <taxon>Comamonadaceae</taxon>
        <taxon>Variovorax</taxon>
    </lineage>
</organism>
<sequence>MDRNLPIGLFAVLAAALVGSAWQLISRHGVTTTLGPLDIALLRYGIPALLLCPFLFGQQRVAAKAPRMALVLLVIGGGLPFGLLVLAGAQWAPASHMGIFMAGSLPLFTAIGARIHKGEKVQGVRLAGLCCIAIGMALFAVGSFQPGSLSWRGDLLFLAAAMLWAVYSLAFGHCGLTPWQGAAFVNGWSTLLLLPLLPLLWFTGTPRLLGAPWPDVALQAVGQGVVAGVLGLVAYAAAISHLGAARASLSAAAVPVLTTLGAASFMGEPITAAVLLALTLVVPGIVLASGVRIR</sequence>
<comment type="subcellular location">
    <subcellularLocation>
        <location evidence="1">Membrane</location>
        <topology evidence="1">Multi-pass membrane protein</topology>
    </subcellularLocation>
</comment>
<dbReference type="Proteomes" id="UP000032067">
    <property type="component" value="Unassembled WGS sequence"/>
</dbReference>
<feature type="transmembrane region" description="Helical" evidence="5">
    <location>
        <begin position="69"/>
        <end position="91"/>
    </location>
</feature>
<feature type="transmembrane region" description="Helical" evidence="5">
    <location>
        <begin position="183"/>
        <end position="204"/>
    </location>
</feature>
<evidence type="ECO:0000256" key="2">
    <source>
        <dbReference type="ARBA" id="ARBA00022692"/>
    </source>
</evidence>
<evidence type="ECO:0000256" key="5">
    <source>
        <dbReference type="SAM" id="Phobius"/>
    </source>
</evidence>
<dbReference type="RefSeq" id="WP_042581969.1">
    <property type="nucleotide sequence ID" value="NZ_JXQQ01000084.1"/>
</dbReference>
<keyword evidence="2 5" id="KW-0812">Transmembrane</keyword>
<feature type="transmembrane region" description="Helical" evidence="5">
    <location>
        <begin position="249"/>
        <end position="266"/>
    </location>
</feature>
<feature type="transmembrane region" description="Helical" evidence="5">
    <location>
        <begin position="156"/>
        <end position="176"/>
    </location>
</feature>
<keyword evidence="4 5" id="KW-0472">Membrane</keyword>
<feature type="transmembrane region" description="Helical" evidence="5">
    <location>
        <begin position="216"/>
        <end position="237"/>
    </location>
</feature>
<dbReference type="PANTHER" id="PTHR32322:SF9">
    <property type="entry name" value="AMINO-ACID METABOLITE EFFLUX PUMP-RELATED"/>
    <property type="match status" value="1"/>
</dbReference>
<evidence type="ECO:0000259" key="6">
    <source>
        <dbReference type="Pfam" id="PF00892"/>
    </source>
</evidence>
<feature type="transmembrane region" description="Helical" evidence="5">
    <location>
        <begin position="97"/>
        <end position="114"/>
    </location>
</feature>
<feature type="transmembrane region" description="Helical" evidence="5">
    <location>
        <begin position="126"/>
        <end position="144"/>
    </location>
</feature>
<dbReference type="AlphaFoldDB" id="A0A0D0KZ09"/>
<reference evidence="7 8" key="1">
    <citation type="submission" date="2014-12" db="EMBL/GenBank/DDBJ databases">
        <title>16Stimator: statistical estimation of ribosomal gene copy numbers from draft genome assemblies.</title>
        <authorList>
            <person name="Perisin M.A."/>
            <person name="Vetter M."/>
            <person name="Gilbert J.A."/>
            <person name="Bergelson J."/>
        </authorList>
    </citation>
    <scope>NUCLEOTIDE SEQUENCE [LARGE SCALE GENOMIC DNA]</scope>
    <source>
        <strain evidence="7 8">MEDvA23</strain>
    </source>
</reference>
<evidence type="ECO:0000313" key="7">
    <source>
        <dbReference type="EMBL" id="KIQ21958.1"/>
    </source>
</evidence>
<evidence type="ECO:0000256" key="3">
    <source>
        <dbReference type="ARBA" id="ARBA00022989"/>
    </source>
</evidence>
<dbReference type="SUPFAM" id="SSF103481">
    <property type="entry name" value="Multidrug resistance efflux transporter EmrE"/>
    <property type="match status" value="2"/>
</dbReference>
<feature type="domain" description="EamA" evidence="6">
    <location>
        <begin position="152"/>
        <end position="289"/>
    </location>
</feature>
<feature type="domain" description="EamA" evidence="6">
    <location>
        <begin position="7"/>
        <end position="139"/>
    </location>
</feature>
<dbReference type="InterPro" id="IPR000620">
    <property type="entry name" value="EamA_dom"/>
</dbReference>